<accession>D1VXG3</accession>
<evidence type="ECO:0000313" key="2">
    <source>
        <dbReference type="Proteomes" id="UP000004001"/>
    </source>
</evidence>
<dbReference type="Proteomes" id="UP000004001">
    <property type="component" value="Unassembled WGS sequence"/>
</dbReference>
<proteinExistence type="predicted"/>
<dbReference type="EMBL" id="ADEF01000013">
    <property type="protein sequence ID" value="EFA98123.1"/>
    <property type="molecule type" value="Genomic_DNA"/>
</dbReference>
<sequence length="47" mass="5464">MHLIVVLAFAAVVYSHYFYLFKLILIIHYNSFSNPVLYVCKAVNIKS</sequence>
<reference evidence="1 2" key="1">
    <citation type="submission" date="2009-12" db="EMBL/GenBank/DDBJ databases">
        <title>Genome Sequence of Prevotella timonensis CRIS 5C-B1.</title>
        <authorList>
            <person name="Durkin A.S."/>
            <person name="Madupu R."/>
            <person name="Torralba M."/>
            <person name="Methe B."/>
            <person name="Sutton G."/>
            <person name="Strausberg R.L."/>
            <person name="Nelson K.E."/>
        </authorList>
    </citation>
    <scope>NUCLEOTIDE SEQUENCE [LARGE SCALE GENOMIC DNA]</scope>
    <source>
        <strain evidence="1 2">CRIS 5C-B1</strain>
    </source>
</reference>
<evidence type="ECO:0000313" key="1">
    <source>
        <dbReference type="EMBL" id="EFA98123.1"/>
    </source>
</evidence>
<dbReference type="AlphaFoldDB" id="D1VXG3"/>
<gene>
    <name evidence="1" type="ORF">HMPREF9019_0899</name>
</gene>
<protein>
    <submittedName>
        <fullName evidence="1">Uncharacterized protein</fullName>
    </submittedName>
</protein>
<name>D1VXG3_9BACT</name>
<comment type="caution">
    <text evidence="1">The sequence shown here is derived from an EMBL/GenBank/DDBJ whole genome shotgun (WGS) entry which is preliminary data.</text>
</comment>
<organism evidence="1 2">
    <name type="scientific">Hoylesella timonensis CRIS 5C-B1</name>
    <dbReference type="NCBI Taxonomy" id="679189"/>
    <lineage>
        <taxon>Bacteria</taxon>
        <taxon>Pseudomonadati</taxon>
        <taxon>Bacteroidota</taxon>
        <taxon>Bacteroidia</taxon>
        <taxon>Bacteroidales</taxon>
        <taxon>Prevotellaceae</taxon>
        <taxon>Hoylesella</taxon>
    </lineage>
</organism>
<keyword evidence="2" id="KW-1185">Reference proteome</keyword>